<dbReference type="InterPro" id="IPR029787">
    <property type="entry name" value="Nucleotide_cyclase"/>
</dbReference>
<dbReference type="PANTHER" id="PTHR45138:SF9">
    <property type="entry name" value="DIGUANYLATE CYCLASE DGCM-RELATED"/>
    <property type="match status" value="1"/>
</dbReference>
<dbReference type="InterPro" id="IPR050469">
    <property type="entry name" value="Diguanylate_Cyclase"/>
</dbReference>
<feature type="transmembrane region" description="Helical" evidence="3">
    <location>
        <begin position="45"/>
        <end position="68"/>
    </location>
</feature>
<comment type="catalytic activity">
    <reaction evidence="2">
        <text>2 GTP = 3',3'-c-di-GMP + 2 diphosphate</text>
        <dbReference type="Rhea" id="RHEA:24898"/>
        <dbReference type="ChEBI" id="CHEBI:33019"/>
        <dbReference type="ChEBI" id="CHEBI:37565"/>
        <dbReference type="ChEBI" id="CHEBI:58805"/>
        <dbReference type="EC" id="2.7.7.65"/>
    </reaction>
</comment>
<dbReference type="InterPro" id="IPR043128">
    <property type="entry name" value="Rev_trsase/Diguanyl_cyclase"/>
</dbReference>
<keyword evidence="3" id="KW-0812">Transmembrane</keyword>
<keyword evidence="3" id="KW-1133">Transmembrane helix</keyword>
<sequence>MAAPELKDRQDLIRYVFLASGLAVAMALVLDIVNQLTFFHDWPTAVRSWIITIGVAIVIAGPILSWIGKAHLALYQAKQQVDALSRTDPLTGLPNRRALLERAEQSHVTLMVLVILDIDHFKKVNDVYGHRTGDAVLREVSRIMDTSLADIGMLGRIGGEEFALISSGVPPGQVMERLAELRHRIAERPLMAAGQAVAVTISAGMAVGHGKTLDELYSEADRALYAAKNGGRNQIRRSDELQAIYEAEASRSAA</sequence>
<dbReference type="SUPFAM" id="SSF55073">
    <property type="entry name" value="Nucleotide cyclase"/>
    <property type="match status" value="1"/>
</dbReference>
<dbReference type="CDD" id="cd01949">
    <property type="entry name" value="GGDEF"/>
    <property type="match status" value="1"/>
</dbReference>
<comment type="caution">
    <text evidence="5">The sequence shown here is derived from an EMBL/GenBank/DDBJ whole genome shotgun (WGS) entry which is preliminary data.</text>
</comment>
<keyword evidence="6" id="KW-1185">Reference proteome</keyword>
<gene>
    <name evidence="5" type="ORF">ACFOD4_01935</name>
</gene>
<feature type="transmembrane region" description="Helical" evidence="3">
    <location>
        <begin position="12"/>
        <end position="33"/>
    </location>
</feature>
<dbReference type="InterPro" id="IPR000160">
    <property type="entry name" value="GGDEF_dom"/>
</dbReference>
<dbReference type="Pfam" id="PF00990">
    <property type="entry name" value="GGDEF"/>
    <property type="match status" value="1"/>
</dbReference>
<proteinExistence type="predicted"/>
<organism evidence="5 6">
    <name type="scientific">Teichococcus globiformis</name>
    <dbReference type="NCBI Taxonomy" id="2307229"/>
    <lineage>
        <taxon>Bacteria</taxon>
        <taxon>Pseudomonadati</taxon>
        <taxon>Pseudomonadota</taxon>
        <taxon>Alphaproteobacteria</taxon>
        <taxon>Acetobacterales</taxon>
        <taxon>Roseomonadaceae</taxon>
        <taxon>Roseomonas</taxon>
    </lineage>
</organism>
<reference evidence="6" key="1">
    <citation type="journal article" date="2019" name="Int. J. Syst. Evol. Microbiol.">
        <title>The Global Catalogue of Microorganisms (GCM) 10K type strain sequencing project: providing services to taxonomists for standard genome sequencing and annotation.</title>
        <authorList>
            <consortium name="The Broad Institute Genomics Platform"/>
            <consortium name="The Broad Institute Genome Sequencing Center for Infectious Disease"/>
            <person name="Wu L."/>
            <person name="Ma J."/>
        </authorList>
    </citation>
    <scope>NUCLEOTIDE SEQUENCE [LARGE SCALE GENOMIC DNA]</scope>
    <source>
        <strain evidence="6">KCTC 52094</strain>
    </source>
</reference>
<accession>A0ABV7FZW0</accession>
<dbReference type="RefSeq" id="WP_379593058.1">
    <property type="nucleotide sequence ID" value="NZ_JBHRTN010000004.1"/>
</dbReference>
<dbReference type="EMBL" id="JBHRTN010000004">
    <property type="protein sequence ID" value="MFC3123807.1"/>
    <property type="molecule type" value="Genomic_DNA"/>
</dbReference>
<feature type="domain" description="GGDEF" evidence="4">
    <location>
        <begin position="109"/>
        <end position="240"/>
    </location>
</feature>
<keyword evidence="3" id="KW-0472">Membrane</keyword>
<evidence type="ECO:0000256" key="3">
    <source>
        <dbReference type="SAM" id="Phobius"/>
    </source>
</evidence>
<evidence type="ECO:0000259" key="4">
    <source>
        <dbReference type="PROSITE" id="PS50887"/>
    </source>
</evidence>
<dbReference type="PANTHER" id="PTHR45138">
    <property type="entry name" value="REGULATORY COMPONENTS OF SENSORY TRANSDUCTION SYSTEM"/>
    <property type="match status" value="1"/>
</dbReference>
<dbReference type="PROSITE" id="PS50887">
    <property type="entry name" value="GGDEF"/>
    <property type="match status" value="1"/>
</dbReference>
<evidence type="ECO:0000313" key="5">
    <source>
        <dbReference type="EMBL" id="MFC3123807.1"/>
    </source>
</evidence>
<evidence type="ECO:0000256" key="2">
    <source>
        <dbReference type="ARBA" id="ARBA00034247"/>
    </source>
</evidence>
<dbReference type="EC" id="2.7.7.65" evidence="1"/>
<dbReference type="SMART" id="SM00267">
    <property type="entry name" value="GGDEF"/>
    <property type="match status" value="1"/>
</dbReference>
<evidence type="ECO:0000313" key="6">
    <source>
        <dbReference type="Proteomes" id="UP001595593"/>
    </source>
</evidence>
<protein>
    <recommendedName>
        <fullName evidence="1">diguanylate cyclase</fullName>
        <ecNumber evidence="1">2.7.7.65</ecNumber>
    </recommendedName>
</protein>
<dbReference type="NCBIfam" id="TIGR00254">
    <property type="entry name" value="GGDEF"/>
    <property type="match status" value="1"/>
</dbReference>
<dbReference type="Gene3D" id="3.30.70.270">
    <property type="match status" value="1"/>
</dbReference>
<dbReference type="Proteomes" id="UP001595593">
    <property type="component" value="Unassembled WGS sequence"/>
</dbReference>
<name>A0ABV7FZW0_9PROT</name>
<evidence type="ECO:0000256" key="1">
    <source>
        <dbReference type="ARBA" id="ARBA00012528"/>
    </source>
</evidence>